<dbReference type="AlphaFoldDB" id="A0A7J8MRI9"/>
<dbReference type="Proteomes" id="UP000593572">
    <property type="component" value="Unassembled WGS sequence"/>
</dbReference>
<reference evidence="1 2" key="1">
    <citation type="journal article" date="2019" name="Genome Biol. Evol.">
        <title>Insights into the evolution of the New World diploid cottons (Gossypium, subgenus Houzingenia) based on genome sequencing.</title>
        <authorList>
            <person name="Grover C.E."/>
            <person name="Arick M.A. 2nd"/>
            <person name="Thrash A."/>
            <person name="Conover J.L."/>
            <person name="Sanders W.S."/>
            <person name="Peterson D.G."/>
            <person name="Frelichowski J.E."/>
            <person name="Scheffler J.A."/>
            <person name="Scheffler B.E."/>
            <person name="Wendel J.F."/>
        </authorList>
    </citation>
    <scope>NUCLEOTIDE SEQUENCE [LARGE SCALE GENOMIC DNA]</scope>
    <source>
        <strain evidence="1">157</strain>
        <tissue evidence="1">Leaf</tissue>
    </source>
</reference>
<evidence type="ECO:0000313" key="1">
    <source>
        <dbReference type="EMBL" id="MBA0567341.1"/>
    </source>
</evidence>
<comment type="caution">
    <text evidence="1">The sequence shown here is derived from an EMBL/GenBank/DDBJ whole genome shotgun (WGS) entry which is preliminary data.</text>
</comment>
<evidence type="ECO:0000313" key="2">
    <source>
        <dbReference type="Proteomes" id="UP000593572"/>
    </source>
</evidence>
<name>A0A7J8MRI9_9ROSI</name>
<dbReference type="PANTHER" id="PTHR47481">
    <property type="match status" value="1"/>
</dbReference>
<dbReference type="PANTHER" id="PTHR47481:SF30">
    <property type="entry name" value="CCHC-TYPE DOMAIN-CONTAINING PROTEIN"/>
    <property type="match status" value="1"/>
</dbReference>
<gene>
    <name evidence="1" type="ORF">Golob_012084</name>
</gene>
<organism evidence="1 2">
    <name type="scientific">Gossypium lobatum</name>
    <dbReference type="NCBI Taxonomy" id="34289"/>
    <lineage>
        <taxon>Eukaryota</taxon>
        <taxon>Viridiplantae</taxon>
        <taxon>Streptophyta</taxon>
        <taxon>Embryophyta</taxon>
        <taxon>Tracheophyta</taxon>
        <taxon>Spermatophyta</taxon>
        <taxon>Magnoliopsida</taxon>
        <taxon>eudicotyledons</taxon>
        <taxon>Gunneridae</taxon>
        <taxon>Pentapetalae</taxon>
        <taxon>rosids</taxon>
        <taxon>malvids</taxon>
        <taxon>Malvales</taxon>
        <taxon>Malvaceae</taxon>
        <taxon>Malvoideae</taxon>
        <taxon>Gossypium</taxon>
    </lineage>
</organism>
<sequence>MGEIEQITDFIGFKIGNLLDKYLGIPLMTRKSSDKDSLPLFENVKERISNWMLLLLELGLIGVIFLHLKMKEAKSFLSTKKINILLDNSNYLLWRQQVLLTIKTHKLQHFLDGRMTPPPMLVPDNDGVFQENPLFDMSSRTMLLPPSSCRLLVKVFLIKIKSYYDNLASSREVISEHDHVTMILNGLSPLFEYVITVITASQMSYNVQDITTMLLDAEARLQNIMVGMSSSDNVVTHHQADSTVASMSSLTYYPASSSGHPCGCGHGRSSGSRIQCQLCGKNAILLIDTIIGLMLPIKVSVIDLPPKTNVCMFSNGSPMSSWVTLFSSSVPTFPFVVNSQGS</sequence>
<protein>
    <submittedName>
        <fullName evidence="1">Uncharacterized protein</fullName>
    </submittedName>
</protein>
<keyword evidence="2" id="KW-1185">Reference proteome</keyword>
<dbReference type="EMBL" id="JABEZX010000009">
    <property type="protein sequence ID" value="MBA0567341.1"/>
    <property type="molecule type" value="Genomic_DNA"/>
</dbReference>
<accession>A0A7J8MRI9</accession>
<proteinExistence type="predicted"/>